<accession>A0A7S3UP26</accession>
<dbReference type="AlphaFoldDB" id="A0A7S3UP26"/>
<sequence>MEGQRSSVVFYGTKYIPPCNYMISTEWGINPRDTTYVKIEVLRDSRDPITSSELRVNQWFDTYAIDPNSYDDYYDFINELYLTFSISASGSLLQFNYTASLDILASTFCDRPVYLEPFPR</sequence>
<reference evidence="1" key="1">
    <citation type="submission" date="2021-01" db="EMBL/GenBank/DDBJ databases">
        <authorList>
            <person name="Corre E."/>
            <person name="Pelletier E."/>
            <person name="Niang G."/>
            <person name="Scheremetjew M."/>
            <person name="Finn R."/>
            <person name="Kale V."/>
            <person name="Holt S."/>
            <person name="Cochrane G."/>
            <person name="Meng A."/>
            <person name="Brown T."/>
            <person name="Cohen L."/>
        </authorList>
    </citation>
    <scope>NUCLEOTIDE SEQUENCE</scope>
    <source>
        <strain evidence="1">CCMP1795</strain>
    </source>
</reference>
<evidence type="ECO:0000313" key="1">
    <source>
        <dbReference type="EMBL" id="CAE0620783.1"/>
    </source>
</evidence>
<gene>
    <name evidence="1" type="ORF">OMAR00292_LOCUS6065</name>
</gene>
<organism evidence="1">
    <name type="scientific">Oxyrrhis marina</name>
    <name type="common">Dinoflagellate</name>
    <dbReference type="NCBI Taxonomy" id="2969"/>
    <lineage>
        <taxon>Eukaryota</taxon>
        <taxon>Sar</taxon>
        <taxon>Alveolata</taxon>
        <taxon>Dinophyceae</taxon>
        <taxon>Oxyrrhinales</taxon>
        <taxon>Oxyrrhinaceae</taxon>
        <taxon>Oxyrrhis</taxon>
    </lineage>
</organism>
<dbReference type="EMBL" id="HBIT01011593">
    <property type="protein sequence ID" value="CAE0620783.1"/>
    <property type="molecule type" value="Transcribed_RNA"/>
</dbReference>
<proteinExistence type="predicted"/>
<name>A0A7S3UP26_OXYMA</name>
<protein>
    <submittedName>
        <fullName evidence="1">Uncharacterized protein</fullName>
    </submittedName>
</protein>